<dbReference type="GO" id="GO:0016887">
    <property type="term" value="F:ATP hydrolysis activity"/>
    <property type="evidence" value="ECO:0007669"/>
    <property type="project" value="InterPro"/>
</dbReference>
<evidence type="ECO:0000256" key="2">
    <source>
        <dbReference type="ARBA" id="ARBA00022741"/>
    </source>
</evidence>
<gene>
    <name evidence="5" type="ORF">DEH80_15295</name>
</gene>
<dbReference type="InterPro" id="IPR003959">
    <property type="entry name" value="ATPase_AAA_core"/>
</dbReference>
<comment type="similarity">
    <text evidence="1">Belongs to the AAA ATPase family.</text>
</comment>
<dbReference type="SMART" id="SM00382">
    <property type="entry name" value="AAA"/>
    <property type="match status" value="2"/>
</dbReference>
<name>A0A383XQC5_9GAMM</name>
<dbReference type="SUPFAM" id="SSF52540">
    <property type="entry name" value="P-loop containing nucleoside triphosphate hydrolases"/>
    <property type="match status" value="2"/>
</dbReference>
<dbReference type="InterPro" id="IPR003593">
    <property type="entry name" value="AAA+_ATPase"/>
</dbReference>
<dbReference type="OrthoDB" id="9809379at2"/>
<proteinExistence type="inferred from homology"/>
<sequence length="711" mass="78710">MPKSKTRKRGRRADEALSGYFSAVLIRYAFGKPGIHRTRPDRITRRFAGKRYRKLDTLADALGFEEWDDDLHSLDEVMSDLRHLIENFDLRKNRESSLAVAKVDHARQAMGLSTTEAELLLLALLSATCPQLQTAMSNLEAGSELAANRMISHALDIKPDSVHAALSSTALLKSGGFLEECHYASSQPRTLQDHLALEDDTQHWARQPQINSDALIHKVLTKAERTSLNASDFSYLADEFDLMKDLLRGADRNDSRGIHILIHGVPGSGKSELSRLLIQTIEGTGYDIVSAETGGRRDYLSGGERLGRYRVAQQILRNSKKSFVLFDECEDALTANDGFAAMFRNVRSAIGKGWMTKLLESSPRPTIWIANDVGWIDPALLRRFTYTLHMKRPPRHKRLSLAKARVGSHIKDPRILESIADSSSLTAADLERAARAMKLTATGNADEDVKRYLKILASRHESEFKPPSVNRLATLPYKFDWINSSVCADSIAAGFRRCNQGRAGLYGPPGTGKTAFVKALARQLEIPLIQKNASDLLGMYLGQTEQAIRSAFEEASDENGLLFFDEADSLLRSRGMARHSWEVSQVNELLAQIDNFQGCLVIASNHHENFDPAVVRRIDLKIDFGPLKGRAIQEVLEAACTALGLPDSVSAQTIQQSELEPRDIRLGDVATALRATQIAGCQPTLDDLLAAVVREQKARGATGAKRIGFIH</sequence>
<evidence type="ECO:0000313" key="5">
    <source>
        <dbReference type="EMBL" id="PWN54829.1"/>
    </source>
</evidence>
<dbReference type="Proteomes" id="UP000251800">
    <property type="component" value="Unassembled WGS sequence"/>
</dbReference>
<dbReference type="InterPro" id="IPR027417">
    <property type="entry name" value="P-loop_NTPase"/>
</dbReference>
<dbReference type="Pfam" id="PF00004">
    <property type="entry name" value="AAA"/>
    <property type="match status" value="2"/>
</dbReference>
<evidence type="ECO:0000256" key="3">
    <source>
        <dbReference type="ARBA" id="ARBA00022840"/>
    </source>
</evidence>
<feature type="domain" description="AAA+ ATPase" evidence="4">
    <location>
        <begin position="499"/>
        <end position="628"/>
    </location>
</feature>
<dbReference type="CDD" id="cd19481">
    <property type="entry name" value="RecA-like_protease"/>
    <property type="match status" value="1"/>
</dbReference>
<dbReference type="EMBL" id="QEQK01000017">
    <property type="protein sequence ID" value="PWN54829.1"/>
    <property type="molecule type" value="Genomic_DNA"/>
</dbReference>
<dbReference type="GO" id="GO:0005524">
    <property type="term" value="F:ATP binding"/>
    <property type="evidence" value="ECO:0007669"/>
    <property type="project" value="UniProtKB-KW"/>
</dbReference>
<feature type="domain" description="AAA+ ATPase" evidence="4">
    <location>
        <begin position="256"/>
        <end position="394"/>
    </location>
</feature>
<dbReference type="PANTHER" id="PTHR23073">
    <property type="entry name" value="26S PROTEASOME REGULATORY SUBUNIT"/>
    <property type="match status" value="1"/>
</dbReference>
<accession>A0A383XQC5</accession>
<evidence type="ECO:0000313" key="6">
    <source>
        <dbReference type="Proteomes" id="UP000251800"/>
    </source>
</evidence>
<evidence type="ECO:0000259" key="4">
    <source>
        <dbReference type="SMART" id="SM00382"/>
    </source>
</evidence>
<dbReference type="CDD" id="cd00009">
    <property type="entry name" value="AAA"/>
    <property type="match status" value="1"/>
</dbReference>
<reference evidence="5 6" key="1">
    <citation type="submission" date="2018-05" db="EMBL/GenBank/DDBJ databases">
        <title>Abyssibacter profundi OUC007T gen. nov., sp. nov, a marine bacterium isolated from seawater of the Mariana Trench.</title>
        <authorList>
            <person name="Zhou S."/>
        </authorList>
    </citation>
    <scope>NUCLEOTIDE SEQUENCE [LARGE SCALE GENOMIC DNA]</scope>
    <source>
        <strain evidence="5 6">OUC007</strain>
    </source>
</reference>
<keyword evidence="3" id="KW-0067">ATP-binding</keyword>
<dbReference type="Gene3D" id="3.40.50.300">
    <property type="entry name" value="P-loop containing nucleotide triphosphate hydrolases"/>
    <property type="match status" value="2"/>
</dbReference>
<comment type="caution">
    <text evidence="5">The sequence shown here is derived from an EMBL/GenBank/DDBJ whole genome shotgun (WGS) entry which is preliminary data.</text>
</comment>
<keyword evidence="6" id="KW-1185">Reference proteome</keyword>
<keyword evidence="2" id="KW-0547">Nucleotide-binding</keyword>
<organism evidence="5 6">
    <name type="scientific">Abyssibacter profundi</name>
    <dbReference type="NCBI Taxonomy" id="2182787"/>
    <lineage>
        <taxon>Bacteria</taxon>
        <taxon>Pseudomonadati</taxon>
        <taxon>Pseudomonadota</taxon>
        <taxon>Gammaproteobacteria</taxon>
        <taxon>Chromatiales</taxon>
        <taxon>Oceanococcaceae</taxon>
        <taxon>Abyssibacter</taxon>
    </lineage>
</organism>
<dbReference type="InterPro" id="IPR050221">
    <property type="entry name" value="26S_Proteasome_ATPase"/>
</dbReference>
<protein>
    <recommendedName>
        <fullName evidence="4">AAA+ ATPase domain-containing protein</fullName>
    </recommendedName>
</protein>
<dbReference type="RefSeq" id="WP_109721392.1">
    <property type="nucleotide sequence ID" value="NZ_QEQK01000017.1"/>
</dbReference>
<dbReference type="AlphaFoldDB" id="A0A383XQC5"/>
<evidence type="ECO:0000256" key="1">
    <source>
        <dbReference type="ARBA" id="ARBA00006914"/>
    </source>
</evidence>